<name>A0A9E2P0Z2_9BACT</name>
<proteinExistence type="predicted"/>
<reference evidence="1" key="2">
    <citation type="submission" date="2021-04" db="EMBL/GenBank/DDBJ databases">
        <authorList>
            <person name="Gilroy R."/>
        </authorList>
    </citation>
    <scope>NUCLEOTIDE SEQUENCE</scope>
    <source>
        <strain evidence="1">G3-2149</strain>
    </source>
</reference>
<dbReference type="AlphaFoldDB" id="A0A9E2P0Z2"/>
<dbReference type="EMBL" id="JAHLFU010000029">
    <property type="protein sequence ID" value="MBU3852546.1"/>
    <property type="molecule type" value="Genomic_DNA"/>
</dbReference>
<sequence length="62" mass="6805">MKRTYNKPSLKSVKLMAAETLLSASGEHKIEINENETIGGSDFLSNQEGAHDIWGNDGNGIW</sequence>
<organism evidence="1 2">
    <name type="scientific">Candidatus Paraprevotella stercoravium</name>
    <dbReference type="NCBI Taxonomy" id="2838725"/>
    <lineage>
        <taxon>Bacteria</taxon>
        <taxon>Pseudomonadati</taxon>
        <taxon>Bacteroidota</taxon>
        <taxon>Bacteroidia</taxon>
        <taxon>Bacteroidales</taxon>
        <taxon>Prevotellaceae</taxon>
        <taxon>Paraprevotella</taxon>
    </lineage>
</organism>
<comment type="caution">
    <text evidence="1">The sequence shown here is derived from an EMBL/GenBank/DDBJ whole genome shotgun (WGS) entry which is preliminary data.</text>
</comment>
<evidence type="ECO:0000313" key="1">
    <source>
        <dbReference type="EMBL" id="MBU3852546.1"/>
    </source>
</evidence>
<evidence type="ECO:0000313" key="2">
    <source>
        <dbReference type="Proteomes" id="UP000823865"/>
    </source>
</evidence>
<gene>
    <name evidence="1" type="ORF">H9789_01710</name>
</gene>
<dbReference type="Proteomes" id="UP000823865">
    <property type="component" value="Unassembled WGS sequence"/>
</dbReference>
<accession>A0A9E2P0Z2</accession>
<protein>
    <submittedName>
        <fullName evidence="1">Uncharacterized protein</fullName>
    </submittedName>
</protein>
<reference evidence="1" key="1">
    <citation type="journal article" date="2021" name="PeerJ">
        <title>Extensive microbial diversity within the chicken gut microbiome revealed by metagenomics and culture.</title>
        <authorList>
            <person name="Gilroy R."/>
            <person name="Ravi A."/>
            <person name="Getino M."/>
            <person name="Pursley I."/>
            <person name="Horton D.L."/>
            <person name="Alikhan N.F."/>
            <person name="Baker D."/>
            <person name="Gharbi K."/>
            <person name="Hall N."/>
            <person name="Watson M."/>
            <person name="Adriaenssens E.M."/>
            <person name="Foster-Nyarko E."/>
            <person name="Jarju S."/>
            <person name="Secka A."/>
            <person name="Antonio M."/>
            <person name="Oren A."/>
            <person name="Chaudhuri R.R."/>
            <person name="La Ragione R."/>
            <person name="Hildebrand F."/>
            <person name="Pallen M.J."/>
        </authorList>
    </citation>
    <scope>NUCLEOTIDE SEQUENCE</scope>
    <source>
        <strain evidence="1">G3-2149</strain>
    </source>
</reference>